<keyword evidence="3" id="KW-1185">Reference proteome</keyword>
<proteinExistence type="predicted"/>
<organism evidence="2 3">
    <name type="scientific">Portunus trituberculatus</name>
    <name type="common">Swimming crab</name>
    <name type="synonym">Neptunus trituberculatus</name>
    <dbReference type="NCBI Taxonomy" id="210409"/>
    <lineage>
        <taxon>Eukaryota</taxon>
        <taxon>Metazoa</taxon>
        <taxon>Ecdysozoa</taxon>
        <taxon>Arthropoda</taxon>
        <taxon>Crustacea</taxon>
        <taxon>Multicrustacea</taxon>
        <taxon>Malacostraca</taxon>
        <taxon>Eumalacostraca</taxon>
        <taxon>Eucarida</taxon>
        <taxon>Decapoda</taxon>
        <taxon>Pleocyemata</taxon>
        <taxon>Brachyura</taxon>
        <taxon>Eubrachyura</taxon>
        <taxon>Portunoidea</taxon>
        <taxon>Portunidae</taxon>
        <taxon>Portuninae</taxon>
        <taxon>Portunus</taxon>
    </lineage>
</organism>
<dbReference type="EMBL" id="VSRR010020380">
    <property type="protein sequence ID" value="MPC63072.1"/>
    <property type="molecule type" value="Genomic_DNA"/>
</dbReference>
<comment type="caution">
    <text evidence="2">The sequence shown here is derived from an EMBL/GenBank/DDBJ whole genome shotgun (WGS) entry which is preliminary data.</text>
</comment>
<evidence type="ECO:0000313" key="3">
    <source>
        <dbReference type="Proteomes" id="UP000324222"/>
    </source>
</evidence>
<protein>
    <submittedName>
        <fullName evidence="2">Uncharacterized protein</fullName>
    </submittedName>
</protein>
<dbReference type="Proteomes" id="UP000324222">
    <property type="component" value="Unassembled WGS sequence"/>
</dbReference>
<dbReference type="AlphaFoldDB" id="A0A5B7GW28"/>
<evidence type="ECO:0000256" key="1">
    <source>
        <dbReference type="SAM" id="MobiDB-lite"/>
    </source>
</evidence>
<evidence type="ECO:0000313" key="2">
    <source>
        <dbReference type="EMBL" id="MPC63072.1"/>
    </source>
</evidence>
<feature type="region of interest" description="Disordered" evidence="1">
    <location>
        <begin position="54"/>
        <end position="79"/>
    </location>
</feature>
<sequence>MTRGAAVSTCLTPSPDPLPEQPRGSGGNTNTLLQDAPLALLLNLRHPSHVVISAAACRPPPPPPTPARRRPGSKRRTST</sequence>
<name>A0A5B7GW28_PORTR</name>
<feature type="region of interest" description="Disordered" evidence="1">
    <location>
        <begin position="1"/>
        <end position="32"/>
    </location>
</feature>
<feature type="compositionally biased region" description="Basic residues" evidence="1">
    <location>
        <begin position="67"/>
        <end position="79"/>
    </location>
</feature>
<gene>
    <name evidence="2" type="ORF">E2C01_057164</name>
</gene>
<accession>A0A5B7GW28</accession>
<reference evidence="2 3" key="1">
    <citation type="submission" date="2019-05" db="EMBL/GenBank/DDBJ databases">
        <title>Another draft genome of Portunus trituberculatus and its Hox gene families provides insights of decapod evolution.</title>
        <authorList>
            <person name="Jeong J.-H."/>
            <person name="Song I."/>
            <person name="Kim S."/>
            <person name="Choi T."/>
            <person name="Kim D."/>
            <person name="Ryu S."/>
            <person name="Kim W."/>
        </authorList>
    </citation>
    <scope>NUCLEOTIDE SEQUENCE [LARGE SCALE GENOMIC DNA]</scope>
    <source>
        <tissue evidence="2">Muscle</tissue>
    </source>
</reference>